<organism evidence="4 5">
    <name type="scientific">Mucilaginibacter lappiensis</name>
    <dbReference type="NCBI Taxonomy" id="354630"/>
    <lineage>
        <taxon>Bacteria</taxon>
        <taxon>Pseudomonadati</taxon>
        <taxon>Bacteroidota</taxon>
        <taxon>Sphingobacteriia</taxon>
        <taxon>Sphingobacteriales</taxon>
        <taxon>Sphingobacteriaceae</taxon>
        <taxon>Mucilaginibacter</taxon>
    </lineage>
</organism>
<evidence type="ECO:0000256" key="1">
    <source>
        <dbReference type="ARBA" id="ARBA00022553"/>
    </source>
</evidence>
<feature type="modified residue" description="4-aspartylphosphate" evidence="2">
    <location>
        <position position="54"/>
    </location>
</feature>
<reference evidence="4 5" key="1">
    <citation type="submission" date="2020-08" db="EMBL/GenBank/DDBJ databases">
        <title>Genomic Encyclopedia of Type Strains, Phase IV (KMG-V): Genome sequencing to study the core and pangenomes of soil and plant-associated prokaryotes.</title>
        <authorList>
            <person name="Whitman W."/>
        </authorList>
    </citation>
    <scope>NUCLEOTIDE SEQUENCE [LARGE SCALE GENOMIC DNA]</scope>
    <source>
        <strain evidence="4 5">ANJLi2</strain>
    </source>
</reference>
<evidence type="ECO:0000256" key="2">
    <source>
        <dbReference type="PROSITE-ProRule" id="PRU00169"/>
    </source>
</evidence>
<dbReference type="Proteomes" id="UP000541583">
    <property type="component" value="Unassembled WGS sequence"/>
</dbReference>
<dbReference type="PANTHER" id="PTHR44591:SF3">
    <property type="entry name" value="RESPONSE REGULATORY DOMAIN-CONTAINING PROTEIN"/>
    <property type="match status" value="1"/>
</dbReference>
<dbReference type="RefSeq" id="WP_076369833.1">
    <property type="nucleotide sequence ID" value="NZ_FTMG01000001.1"/>
</dbReference>
<sequence length="144" mass="16564">MTNKHILILDDNEAILEVVTEALIYEKFEVMDISWGYQLLEAVNDFNPDLILMDYRLSDTNGGDLCRALKSNPEHRHIPVVIFSAYFNPNDTDQPGECDGILYKPFDLEQLLKIVHLYIDPGPHKQWTNDAKHNPDLQLDKGNL</sequence>
<dbReference type="InterPro" id="IPR001789">
    <property type="entry name" value="Sig_transdc_resp-reg_receiver"/>
</dbReference>
<dbReference type="SMART" id="SM00448">
    <property type="entry name" value="REC"/>
    <property type="match status" value="1"/>
</dbReference>
<dbReference type="InterPro" id="IPR011006">
    <property type="entry name" value="CheY-like_superfamily"/>
</dbReference>
<evidence type="ECO:0000313" key="5">
    <source>
        <dbReference type="Proteomes" id="UP000541583"/>
    </source>
</evidence>
<dbReference type="Pfam" id="PF00072">
    <property type="entry name" value="Response_reg"/>
    <property type="match status" value="1"/>
</dbReference>
<dbReference type="EMBL" id="JACHCB010000001">
    <property type="protein sequence ID" value="MBB6107697.1"/>
    <property type="molecule type" value="Genomic_DNA"/>
</dbReference>
<keyword evidence="5" id="KW-1185">Reference proteome</keyword>
<keyword evidence="1 2" id="KW-0597">Phosphoprotein</keyword>
<dbReference type="PROSITE" id="PS50110">
    <property type="entry name" value="RESPONSE_REGULATORY"/>
    <property type="match status" value="1"/>
</dbReference>
<name>A0ABR6PD74_9SPHI</name>
<dbReference type="SUPFAM" id="SSF52172">
    <property type="entry name" value="CheY-like"/>
    <property type="match status" value="1"/>
</dbReference>
<protein>
    <submittedName>
        <fullName evidence="4">CheY-like chemotaxis protein</fullName>
    </submittedName>
</protein>
<dbReference type="InterPro" id="IPR050595">
    <property type="entry name" value="Bact_response_regulator"/>
</dbReference>
<dbReference type="Gene3D" id="3.40.50.2300">
    <property type="match status" value="1"/>
</dbReference>
<evidence type="ECO:0000313" key="4">
    <source>
        <dbReference type="EMBL" id="MBB6107697.1"/>
    </source>
</evidence>
<gene>
    <name evidence="4" type="ORF">HDF23_000427</name>
</gene>
<comment type="caution">
    <text evidence="4">The sequence shown here is derived from an EMBL/GenBank/DDBJ whole genome shotgun (WGS) entry which is preliminary data.</text>
</comment>
<dbReference type="PANTHER" id="PTHR44591">
    <property type="entry name" value="STRESS RESPONSE REGULATOR PROTEIN 1"/>
    <property type="match status" value="1"/>
</dbReference>
<feature type="domain" description="Response regulatory" evidence="3">
    <location>
        <begin position="5"/>
        <end position="119"/>
    </location>
</feature>
<evidence type="ECO:0000259" key="3">
    <source>
        <dbReference type="PROSITE" id="PS50110"/>
    </source>
</evidence>
<proteinExistence type="predicted"/>
<accession>A0ABR6PD74</accession>